<keyword evidence="1 9" id="KW-0547">Nucleotide-binding</keyword>
<evidence type="ECO:0000256" key="2">
    <source>
        <dbReference type="ARBA" id="ARBA00022801"/>
    </source>
</evidence>
<dbReference type="FunFam" id="3.40.50.300:FF:000379">
    <property type="entry name" value="RNA helicase"/>
    <property type="match status" value="1"/>
</dbReference>
<keyword evidence="4 9" id="KW-0067">ATP-binding</keyword>
<evidence type="ECO:0000256" key="10">
    <source>
        <dbReference type="RuleBase" id="RU365068"/>
    </source>
</evidence>
<name>A0A7E4US10_PANRE</name>
<dbReference type="PROSITE" id="PS51195">
    <property type="entry name" value="Q_MOTIF"/>
    <property type="match status" value="1"/>
</dbReference>
<comment type="domain">
    <text evidence="10">The Q motif is unique to and characteristic of the DEAD box family of RNA helicases and controls ATP binding and hydrolysis.</text>
</comment>
<dbReference type="PROSITE" id="PS51192">
    <property type="entry name" value="HELICASE_ATP_BIND_1"/>
    <property type="match status" value="1"/>
</dbReference>
<accession>A0A7E4US10</accession>
<dbReference type="CDD" id="cd18787">
    <property type="entry name" value="SF2_C_DEAD"/>
    <property type="match status" value="1"/>
</dbReference>
<feature type="region of interest" description="Disordered" evidence="11">
    <location>
        <begin position="569"/>
        <end position="590"/>
    </location>
</feature>
<dbReference type="Pfam" id="PF00270">
    <property type="entry name" value="DEAD"/>
    <property type="match status" value="1"/>
</dbReference>
<keyword evidence="5 10" id="KW-0694">RNA-binding</keyword>
<feature type="short sequence motif" description="Q motif" evidence="8">
    <location>
        <begin position="117"/>
        <end position="145"/>
    </location>
</feature>
<dbReference type="Pfam" id="PF00271">
    <property type="entry name" value="Helicase_C"/>
    <property type="match status" value="1"/>
</dbReference>
<dbReference type="InterPro" id="IPR001650">
    <property type="entry name" value="Helicase_C-like"/>
</dbReference>
<evidence type="ECO:0000313" key="16">
    <source>
        <dbReference type="WBParaSite" id="Pan_g12137.t1"/>
    </source>
</evidence>
<dbReference type="GO" id="GO:0005524">
    <property type="term" value="F:ATP binding"/>
    <property type="evidence" value="ECO:0007669"/>
    <property type="project" value="UniProtKB-UniRule"/>
</dbReference>
<evidence type="ECO:0000313" key="15">
    <source>
        <dbReference type="Proteomes" id="UP000492821"/>
    </source>
</evidence>
<sequence>MNVVRVRTQLSTNTSLHSHHENCCTQKPQTCNKMNVPNPQKKIFKRKLEKFKKKDKNLTVKSAVEEPEEAETVAESIADEPETVEPAAKKSKDSAEIRPQDKAASVVQKNVLTDVKFDTLQDQISPKLLEAIKAMGYEYMTEIQAKCMPPLLKGNDIRGLAKTGSGKTLAFLVPAIQLLLKLKWKPYQGTGIIVISPTRELSMQTYGVLCEFMEHFPSLTHGMLMGGANRDTEAKKLVKGVSFLVTTPGRLLDHLQNTEGFMFKNLVGLIIDEADRILDIGFELDIKRILRILPKRRQTMLFSATHSPKVDELLKQAVQADVTCIEVIRPEATVVGLQQGFVVCESEKRFLLLFTFLKKNRGKKVMVFFSSCASVRFHHELLNFIDIPVQCIHGKQKQQKRTATFFGFCNDTTGILLCTDVAARGLDIPKVDWIVQYDPPDDPREYIHRVGRTARGEGGTGSALLFLRPEELGFLRYLKNAKVTLDEFEFSTNKVANVQPQLEKLIRENYYLNIAAKEAYKGYVRAYDSHSLKQIYSVNHLDLLKVSQSFGFDVPPFVDLPIAHKNKLEGREKSSGAGYKKKKGKAFQKF</sequence>
<keyword evidence="3 9" id="KW-0347">Helicase</keyword>
<comment type="catalytic activity">
    <reaction evidence="7 10">
        <text>ATP + H2O = ADP + phosphate + H(+)</text>
        <dbReference type="Rhea" id="RHEA:13065"/>
        <dbReference type="ChEBI" id="CHEBI:15377"/>
        <dbReference type="ChEBI" id="CHEBI:15378"/>
        <dbReference type="ChEBI" id="CHEBI:30616"/>
        <dbReference type="ChEBI" id="CHEBI:43474"/>
        <dbReference type="ChEBI" id="CHEBI:456216"/>
        <dbReference type="EC" id="3.6.4.13"/>
    </reaction>
</comment>
<dbReference type="SMART" id="SM00487">
    <property type="entry name" value="DEXDc"/>
    <property type="match status" value="1"/>
</dbReference>
<dbReference type="GO" id="GO:0003723">
    <property type="term" value="F:RNA binding"/>
    <property type="evidence" value="ECO:0007669"/>
    <property type="project" value="UniProtKB-UniRule"/>
</dbReference>
<dbReference type="SUPFAM" id="SSF52540">
    <property type="entry name" value="P-loop containing nucleoside triphosphate hydrolases"/>
    <property type="match status" value="1"/>
</dbReference>
<dbReference type="InterPro" id="IPR027417">
    <property type="entry name" value="P-loop_NTPase"/>
</dbReference>
<evidence type="ECO:0000256" key="8">
    <source>
        <dbReference type="PROSITE-ProRule" id="PRU00552"/>
    </source>
</evidence>
<feature type="region of interest" description="Disordered" evidence="11">
    <location>
        <begin position="62"/>
        <end position="100"/>
    </location>
</feature>
<reference evidence="16" key="2">
    <citation type="submission" date="2020-10" db="UniProtKB">
        <authorList>
            <consortium name="WormBaseParasite"/>
        </authorList>
    </citation>
    <scope>IDENTIFICATION</scope>
</reference>
<feature type="compositionally biased region" description="Basic residues" evidence="11">
    <location>
        <begin position="579"/>
        <end position="590"/>
    </location>
</feature>
<dbReference type="GO" id="GO:0003724">
    <property type="term" value="F:RNA helicase activity"/>
    <property type="evidence" value="ECO:0007669"/>
    <property type="project" value="UniProtKB-EC"/>
</dbReference>
<dbReference type="SMART" id="SM00490">
    <property type="entry name" value="HELICc"/>
    <property type="match status" value="1"/>
</dbReference>
<dbReference type="GO" id="GO:0016787">
    <property type="term" value="F:hydrolase activity"/>
    <property type="evidence" value="ECO:0007669"/>
    <property type="project" value="UniProtKB-KW"/>
</dbReference>
<evidence type="ECO:0000259" key="12">
    <source>
        <dbReference type="PROSITE" id="PS51192"/>
    </source>
</evidence>
<evidence type="ECO:0000256" key="4">
    <source>
        <dbReference type="ARBA" id="ARBA00022840"/>
    </source>
</evidence>
<dbReference type="SMART" id="SM01178">
    <property type="entry name" value="DUF4217"/>
    <property type="match status" value="1"/>
</dbReference>
<comment type="similarity">
    <text evidence="6">Belongs to the DEAD box helicase family. DDX18/HAS1 subfamily.</text>
</comment>
<feature type="compositionally biased region" description="Basic and acidic residues" evidence="11">
    <location>
        <begin position="87"/>
        <end position="100"/>
    </location>
</feature>
<evidence type="ECO:0000259" key="14">
    <source>
        <dbReference type="PROSITE" id="PS51195"/>
    </source>
</evidence>
<proteinExistence type="inferred from homology"/>
<dbReference type="WBParaSite" id="Pan_g12137.t1">
    <property type="protein sequence ID" value="Pan_g12137.t1"/>
    <property type="gene ID" value="Pan_g12137"/>
</dbReference>
<dbReference type="EC" id="3.6.4.13" evidence="10"/>
<dbReference type="PROSITE" id="PS51194">
    <property type="entry name" value="HELICASE_CTER"/>
    <property type="match status" value="1"/>
</dbReference>
<dbReference type="Proteomes" id="UP000492821">
    <property type="component" value="Unassembled WGS sequence"/>
</dbReference>
<dbReference type="Pfam" id="PF13959">
    <property type="entry name" value="CTE_SPB4"/>
    <property type="match status" value="1"/>
</dbReference>
<feature type="domain" description="DEAD-box RNA helicase Q" evidence="14">
    <location>
        <begin position="117"/>
        <end position="145"/>
    </location>
</feature>
<dbReference type="InterPro" id="IPR014001">
    <property type="entry name" value="Helicase_ATP-bd"/>
</dbReference>
<keyword evidence="15" id="KW-1185">Reference proteome</keyword>
<dbReference type="Gene3D" id="3.40.50.300">
    <property type="entry name" value="P-loop containing nucleotide triphosphate hydrolases"/>
    <property type="match status" value="2"/>
</dbReference>
<evidence type="ECO:0000256" key="1">
    <source>
        <dbReference type="ARBA" id="ARBA00022741"/>
    </source>
</evidence>
<dbReference type="InterPro" id="IPR011545">
    <property type="entry name" value="DEAD/DEAH_box_helicase_dom"/>
</dbReference>
<dbReference type="PROSITE" id="PS00039">
    <property type="entry name" value="DEAD_ATP_HELICASE"/>
    <property type="match status" value="1"/>
</dbReference>
<reference evidence="15" key="1">
    <citation type="journal article" date="2013" name="Genetics">
        <title>The draft genome and transcriptome of Panagrellus redivivus are shaped by the harsh demands of a free-living lifestyle.</title>
        <authorList>
            <person name="Srinivasan J."/>
            <person name="Dillman A.R."/>
            <person name="Macchietto M.G."/>
            <person name="Heikkinen L."/>
            <person name="Lakso M."/>
            <person name="Fracchia K.M."/>
            <person name="Antoshechkin I."/>
            <person name="Mortazavi A."/>
            <person name="Wong G."/>
            <person name="Sternberg P.W."/>
        </authorList>
    </citation>
    <scope>NUCLEOTIDE SEQUENCE [LARGE SCALE GENOMIC DNA]</scope>
    <source>
        <strain evidence="15">MT8872</strain>
    </source>
</reference>
<feature type="domain" description="Helicase C-terminal" evidence="13">
    <location>
        <begin position="336"/>
        <end position="506"/>
    </location>
</feature>
<evidence type="ECO:0000256" key="11">
    <source>
        <dbReference type="SAM" id="MobiDB-lite"/>
    </source>
</evidence>
<dbReference type="InterPro" id="IPR000629">
    <property type="entry name" value="RNA-helicase_DEAD-box_CS"/>
</dbReference>
<feature type="domain" description="Helicase ATP-binding" evidence="12">
    <location>
        <begin position="148"/>
        <end position="324"/>
    </location>
</feature>
<keyword evidence="2 9" id="KW-0378">Hydrolase</keyword>
<evidence type="ECO:0000256" key="5">
    <source>
        <dbReference type="ARBA" id="ARBA00022884"/>
    </source>
</evidence>
<organism evidence="15 16">
    <name type="scientific">Panagrellus redivivus</name>
    <name type="common">Microworm</name>
    <dbReference type="NCBI Taxonomy" id="6233"/>
    <lineage>
        <taxon>Eukaryota</taxon>
        <taxon>Metazoa</taxon>
        <taxon>Ecdysozoa</taxon>
        <taxon>Nematoda</taxon>
        <taxon>Chromadorea</taxon>
        <taxon>Rhabditida</taxon>
        <taxon>Tylenchina</taxon>
        <taxon>Panagrolaimomorpha</taxon>
        <taxon>Panagrolaimoidea</taxon>
        <taxon>Panagrolaimidae</taxon>
        <taxon>Panagrellus</taxon>
    </lineage>
</organism>
<dbReference type="GO" id="GO:0043186">
    <property type="term" value="C:P granule"/>
    <property type="evidence" value="ECO:0007669"/>
    <property type="project" value="UniProtKB-ARBA"/>
</dbReference>
<protein>
    <recommendedName>
        <fullName evidence="10">ATP-dependent RNA helicase</fullName>
        <ecNumber evidence="10">3.6.4.13</ecNumber>
    </recommendedName>
</protein>
<evidence type="ECO:0000256" key="7">
    <source>
        <dbReference type="ARBA" id="ARBA00047984"/>
    </source>
</evidence>
<evidence type="ECO:0000256" key="3">
    <source>
        <dbReference type="ARBA" id="ARBA00022806"/>
    </source>
</evidence>
<dbReference type="InterPro" id="IPR025313">
    <property type="entry name" value="SPB4-like_CTE"/>
</dbReference>
<dbReference type="AlphaFoldDB" id="A0A7E4US10"/>
<dbReference type="InterPro" id="IPR014014">
    <property type="entry name" value="RNA_helicase_DEAD_Q_motif"/>
</dbReference>
<feature type="compositionally biased region" description="Acidic residues" evidence="11">
    <location>
        <begin position="65"/>
        <end position="83"/>
    </location>
</feature>
<evidence type="ECO:0000259" key="13">
    <source>
        <dbReference type="PROSITE" id="PS51194"/>
    </source>
</evidence>
<evidence type="ECO:0000256" key="6">
    <source>
        <dbReference type="ARBA" id="ARBA00024357"/>
    </source>
</evidence>
<evidence type="ECO:0000256" key="9">
    <source>
        <dbReference type="RuleBase" id="RU000492"/>
    </source>
</evidence>
<dbReference type="PANTHER" id="PTHR24031">
    <property type="entry name" value="RNA HELICASE"/>
    <property type="match status" value="1"/>
</dbReference>
<comment type="function">
    <text evidence="10">RNA helicase.</text>
</comment>